<organism evidence="2 3">
    <name type="scientific">Marisediminicola antarctica</name>
    <dbReference type="NCBI Taxonomy" id="674079"/>
    <lineage>
        <taxon>Bacteria</taxon>
        <taxon>Bacillati</taxon>
        <taxon>Actinomycetota</taxon>
        <taxon>Actinomycetes</taxon>
        <taxon>Micrococcales</taxon>
        <taxon>Microbacteriaceae</taxon>
        <taxon>Marisediminicola</taxon>
    </lineage>
</organism>
<proteinExistence type="predicted"/>
<feature type="transmembrane region" description="Helical" evidence="1">
    <location>
        <begin position="72"/>
        <end position="92"/>
    </location>
</feature>
<gene>
    <name evidence="2" type="ORF">BHD05_14435</name>
</gene>
<keyword evidence="1" id="KW-1133">Transmembrane helix</keyword>
<keyword evidence="3" id="KW-1185">Reference proteome</keyword>
<evidence type="ECO:0000256" key="1">
    <source>
        <dbReference type="SAM" id="Phobius"/>
    </source>
</evidence>
<name>A0A7L5AMV3_9MICO</name>
<accession>A0A7L5AMV3</accession>
<feature type="transmembrane region" description="Helical" evidence="1">
    <location>
        <begin position="7"/>
        <end position="26"/>
    </location>
</feature>
<dbReference type="OrthoDB" id="5115907at2"/>
<evidence type="ECO:0000313" key="2">
    <source>
        <dbReference type="EMBL" id="QHO70664.1"/>
    </source>
</evidence>
<dbReference type="EMBL" id="CP017146">
    <property type="protein sequence ID" value="QHO70664.1"/>
    <property type="molecule type" value="Genomic_DNA"/>
</dbReference>
<evidence type="ECO:0000313" key="3">
    <source>
        <dbReference type="Proteomes" id="UP000464507"/>
    </source>
</evidence>
<dbReference type="Proteomes" id="UP000464507">
    <property type="component" value="Chromosome"/>
</dbReference>
<reference evidence="2 3" key="1">
    <citation type="submission" date="2016-09" db="EMBL/GenBank/DDBJ databases">
        <title>Complete genome sequence of microbes from the polar regions.</title>
        <authorList>
            <person name="Liao L."/>
            <person name="Chen B."/>
        </authorList>
    </citation>
    <scope>NUCLEOTIDE SEQUENCE [LARGE SCALE GENOMIC DNA]</scope>
    <source>
        <strain evidence="2 3">ZS314</strain>
    </source>
</reference>
<keyword evidence="1" id="KW-0812">Transmembrane</keyword>
<dbReference type="RefSeq" id="WP_161887062.1">
    <property type="nucleotide sequence ID" value="NZ_CP017146.1"/>
</dbReference>
<sequence>MWLRRAFYWVQLAAIVVLPTWIMIARSISPSGLGTQDLLVFLAWPALTVSMIVVLGVTWARKSVRTTKALSWTDVISLGAWYLIAIVYGVFVAQSAELAAGLTGGLLALASLAVFGVALWQLMVAARRRVETVFASLDHVALPQGEYRATRVTPTDGDVIRIDPSER</sequence>
<feature type="transmembrane region" description="Helical" evidence="1">
    <location>
        <begin position="38"/>
        <end position="60"/>
    </location>
</feature>
<feature type="transmembrane region" description="Helical" evidence="1">
    <location>
        <begin position="98"/>
        <end position="120"/>
    </location>
</feature>
<dbReference type="KEGG" id="mant:BHD05_14435"/>
<protein>
    <submittedName>
        <fullName evidence="2">Uncharacterized protein</fullName>
    </submittedName>
</protein>
<dbReference type="AlphaFoldDB" id="A0A7L5AMV3"/>
<keyword evidence="1" id="KW-0472">Membrane</keyword>